<organism evidence="1 2">
    <name type="scientific">Achromobacter anxifer</name>
    <dbReference type="NCBI Taxonomy" id="1287737"/>
    <lineage>
        <taxon>Bacteria</taxon>
        <taxon>Pseudomonadati</taxon>
        <taxon>Pseudomonadota</taxon>
        <taxon>Betaproteobacteria</taxon>
        <taxon>Burkholderiales</taxon>
        <taxon>Alcaligenaceae</taxon>
        <taxon>Achromobacter</taxon>
    </lineage>
</organism>
<dbReference type="AlphaFoldDB" id="A0A6S7C5I1"/>
<protein>
    <submittedName>
        <fullName evidence="1">Uncharacterized protein</fullName>
    </submittedName>
</protein>
<proteinExistence type="predicted"/>
<accession>A0A6S7C5I1</accession>
<name>A0A6S7C5I1_9BURK</name>
<sequence>MKDPYKYLMIARVLALALIWLVGLALVLTSVWRLP</sequence>
<reference evidence="1 2" key="1">
    <citation type="submission" date="2020-04" db="EMBL/GenBank/DDBJ databases">
        <authorList>
            <person name="De Canck E."/>
        </authorList>
    </citation>
    <scope>NUCLEOTIDE SEQUENCE [LARGE SCALE GENOMIC DNA]</scope>
    <source>
        <strain evidence="1 2">LMG 26858</strain>
    </source>
</reference>
<dbReference type="EMBL" id="CADILG010000003">
    <property type="protein sequence ID" value="CAB3833573.1"/>
    <property type="molecule type" value="Genomic_DNA"/>
</dbReference>
<keyword evidence="2" id="KW-1185">Reference proteome</keyword>
<evidence type="ECO:0000313" key="2">
    <source>
        <dbReference type="Proteomes" id="UP000494117"/>
    </source>
</evidence>
<gene>
    <name evidence="1" type="ORF">LMG26858_00825</name>
</gene>
<evidence type="ECO:0000313" key="1">
    <source>
        <dbReference type="EMBL" id="CAB3833573.1"/>
    </source>
</evidence>
<dbReference type="Proteomes" id="UP000494117">
    <property type="component" value="Unassembled WGS sequence"/>
</dbReference>